<dbReference type="AlphaFoldDB" id="A0A9P7F2C1"/>
<dbReference type="InterPro" id="IPR001441">
    <property type="entry name" value="UPP_synth-like"/>
</dbReference>
<dbReference type="SUPFAM" id="SSF64005">
    <property type="entry name" value="Undecaprenyl diphosphate synthase"/>
    <property type="match status" value="1"/>
</dbReference>
<comment type="caution">
    <text evidence="5">The sequence shown here is derived from an EMBL/GenBank/DDBJ whole genome shotgun (WGS) entry which is preliminary data.</text>
</comment>
<evidence type="ECO:0000256" key="3">
    <source>
        <dbReference type="ARBA" id="ARBA00022842"/>
    </source>
</evidence>
<dbReference type="InterPro" id="IPR036424">
    <property type="entry name" value="UPP_synth-like_sf"/>
</dbReference>
<accession>A0A9P7F2C1</accession>
<keyword evidence="4" id="KW-0812">Transmembrane</keyword>
<dbReference type="HAMAP" id="MF_01139">
    <property type="entry name" value="ISPT"/>
    <property type="match status" value="1"/>
</dbReference>
<dbReference type="EMBL" id="JABBWM010000052">
    <property type="protein sequence ID" value="KAG2101072.1"/>
    <property type="molecule type" value="Genomic_DNA"/>
</dbReference>
<dbReference type="Gene3D" id="3.40.1180.10">
    <property type="entry name" value="Decaprenyl diphosphate synthase-like"/>
    <property type="match status" value="1"/>
</dbReference>
<evidence type="ECO:0000256" key="4">
    <source>
        <dbReference type="RuleBase" id="RU363018"/>
    </source>
</evidence>
<reference evidence="5" key="1">
    <citation type="journal article" date="2020" name="New Phytol.">
        <title>Comparative genomics reveals dynamic genome evolution in host specialist ectomycorrhizal fungi.</title>
        <authorList>
            <person name="Lofgren L.A."/>
            <person name="Nguyen N.H."/>
            <person name="Vilgalys R."/>
            <person name="Ruytinx J."/>
            <person name="Liao H.L."/>
            <person name="Branco S."/>
            <person name="Kuo A."/>
            <person name="LaButti K."/>
            <person name="Lipzen A."/>
            <person name="Andreopoulos W."/>
            <person name="Pangilinan J."/>
            <person name="Riley R."/>
            <person name="Hundley H."/>
            <person name="Na H."/>
            <person name="Barry K."/>
            <person name="Grigoriev I.V."/>
            <person name="Stajich J.E."/>
            <person name="Kennedy P.G."/>
        </authorList>
    </citation>
    <scope>NUCLEOTIDE SEQUENCE</scope>
    <source>
        <strain evidence="5">FC423</strain>
    </source>
</reference>
<gene>
    <name evidence="5" type="ORF">F5147DRAFT_709691</name>
</gene>
<name>A0A9P7F2C1_9AGAM</name>
<feature type="transmembrane region" description="Helical" evidence="4">
    <location>
        <begin position="6"/>
        <end position="29"/>
    </location>
</feature>
<evidence type="ECO:0000313" key="6">
    <source>
        <dbReference type="Proteomes" id="UP000823399"/>
    </source>
</evidence>
<evidence type="ECO:0000256" key="2">
    <source>
        <dbReference type="ARBA" id="ARBA00022679"/>
    </source>
</evidence>
<dbReference type="GO" id="GO:0016094">
    <property type="term" value="P:polyprenol biosynthetic process"/>
    <property type="evidence" value="ECO:0007669"/>
    <property type="project" value="TreeGrafter"/>
</dbReference>
<keyword evidence="4" id="KW-1133">Transmembrane helix</keyword>
<dbReference type="GO" id="GO:0016020">
    <property type="term" value="C:membrane"/>
    <property type="evidence" value="ECO:0007669"/>
    <property type="project" value="TreeGrafter"/>
</dbReference>
<keyword evidence="3" id="KW-0460">Magnesium</keyword>
<dbReference type="EC" id="2.5.1.-" evidence="4"/>
<evidence type="ECO:0000256" key="1">
    <source>
        <dbReference type="ARBA" id="ARBA00005432"/>
    </source>
</evidence>
<dbReference type="Proteomes" id="UP000823399">
    <property type="component" value="Unassembled WGS sequence"/>
</dbReference>
<dbReference type="GO" id="GO:1904423">
    <property type="term" value="C:dehydrodolichyl diphosphate synthase complex"/>
    <property type="evidence" value="ECO:0007669"/>
    <property type="project" value="TreeGrafter"/>
</dbReference>
<dbReference type="Pfam" id="PF01255">
    <property type="entry name" value="Prenyltransf"/>
    <property type="match status" value="1"/>
</dbReference>
<dbReference type="FunFam" id="3.40.1180.10:FF:000005">
    <property type="entry name" value="Alkyl transferase"/>
    <property type="match status" value="1"/>
</dbReference>
<proteinExistence type="inferred from homology"/>
<keyword evidence="6" id="KW-1185">Reference proteome</keyword>
<evidence type="ECO:0000313" key="5">
    <source>
        <dbReference type="EMBL" id="KAG2101072.1"/>
    </source>
</evidence>
<dbReference type="RefSeq" id="XP_041289719.1">
    <property type="nucleotide sequence ID" value="XM_041438220.1"/>
</dbReference>
<protein>
    <recommendedName>
        <fullName evidence="4">Alkyl transferase</fullName>
        <ecNumber evidence="4">2.5.1.-</ecNumber>
    </recommendedName>
</protein>
<dbReference type="OrthoDB" id="4173905at2759"/>
<keyword evidence="2 4" id="KW-0808">Transferase</keyword>
<dbReference type="PANTHER" id="PTHR10291:SF43">
    <property type="entry name" value="DEHYDRODOLICHYL DIPHOSPHATE SYNTHASE COMPLEX SUBUNIT DHDDS"/>
    <property type="match status" value="1"/>
</dbReference>
<dbReference type="CDD" id="cd00475">
    <property type="entry name" value="Cis_IPPS"/>
    <property type="match status" value="1"/>
</dbReference>
<keyword evidence="4" id="KW-0472">Membrane</keyword>
<dbReference type="GO" id="GO:0045547">
    <property type="term" value="F:ditrans,polycis-polyprenyl diphosphate synthase [(2E,6E)-farnesyl diphosphate specific] activity"/>
    <property type="evidence" value="ECO:0007669"/>
    <property type="project" value="TreeGrafter"/>
</dbReference>
<organism evidence="5 6">
    <name type="scientific">Suillus discolor</name>
    <dbReference type="NCBI Taxonomy" id="1912936"/>
    <lineage>
        <taxon>Eukaryota</taxon>
        <taxon>Fungi</taxon>
        <taxon>Dikarya</taxon>
        <taxon>Basidiomycota</taxon>
        <taxon>Agaricomycotina</taxon>
        <taxon>Agaricomycetes</taxon>
        <taxon>Agaricomycetidae</taxon>
        <taxon>Boletales</taxon>
        <taxon>Suillineae</taxon>
        <taxon>Suillaceae</taxon>
        <taxon>Suillus</taxon>
    </lineage>
</organism>
<dbReference type="PANTHER" id="PTHR10291">
    <property type="entry name" value="DEHYDRODOLICHYL DIPHOSPHATE SYNTHASE FAMILY MEMBER"/>
    <property type="match status" value="1"/>
</dbReference>
<dbReference type="NCBIfam" id="TIGR00055">
    <property type="entry name" value="uppS"/>
    <property type="match status" value="1"/>
</dbReference>
<sequence>MTWPGILGWTASLLAFIKAQLVILLLHVLSAGPIPRHVAFEMDGNRRFARLTGRRAVDGHSDGFHTLKQILETCMRLNIHCVTVYAFAIENFNRPPDEVDALMKLAEERLVEIAQNGALLSQYGVRLNVLGHRKLLPVHVQVAIDKAEGMTRQNNRAILNVCAPYASRHEMTLAVQTVVQQALDKENFDSSLITEQIIEENLMTSLGGSPPLDIFIRTSGVKRLSGFLQWQCCENTQIHMVNTYWPDFGLWDFVPILLDYQRKVLASVVGIVVPGILILQRPSPNVAR</sequence>
<dbReference type="GO" id="GO:0005811">
    <property type="term" value="C:lipid droplet"/>
    <property type="evidence" value="ECO:0007669"/>
    <property type="project" value="TreeGrafter"/>
</dbReference>
<dbReference type="GO" id="GO:0005783">
    <property type="term" value="C:endoplasmic reticulum"/>
    <property type="evidence" value="ECO:0007669"/>
    <property type="project" value="TreeGrafter"/>
</dbReference>
<dbReference type="GeneID" id="64700479"/>
<comment type="similarity">
    <text evidence="1 4">Belongs to the UPP synthase family.</text>
</comment>